<dbReference type="STRING" id="1329250.WOSG25_061090"/>
<comment type="catalytic activity">
    <reaction evidence="2">
        <text>agmatine + H2O = N-carbamoylputrescine + NH4(+)</text>
        <dbReference type="Rhea" id="RHEA:18037"/>
        <dbReference type="ChEBI" id="CHEBI:15377"/>
        <dbReference type="ChEBI" id="CHEBI:28938"/>
        <dbReference type="ChEBI" id="CHEBI:58145"/>
        <dbReference type="ChEBI" id="CHEBI:58318"/>
        <dbReference type="EC" id="3.5.3.12"/>
    </reaction>
</comment>
<dbReference type="OrthoDB" id="9808013at2"/>
<evidence type="ECO:0000313" key="3">
    <source>
        <dbReference type="EMBL" id="GAK30979.1"/>
    </source>
</evidence>
<sequence length="361" mass="40925">MQLTDKPQDAGYRLVAEFEPTKESYIAWPERRDNWRNAGKPAQKMFRQLAELIARYQPVTMLVSRGQYQNAQAQLAQKMRVVEMSFDDIWLKDIGPFYVENNQTLYGVDFAFNAWGGLLDGLYFPWDQDALVAQKLLDLQRLDYLRNKFILEGCAIVTDGEGTLITTEEVVLSEGRNLNASKEQVEALFAKYFGIKRVIWLPEGYFMDETGGDVDNMLNYVAPGKIVLTWTDDPADPQYAISHQAYEILRKAVDAKGRKLEIHKMQIPSPQYLTVEEANGVDPINGRLPRIAGQRLTATYVNYLTFTKVIIMPSFDDPQDDIAKTQLQALYPEREVLTLPAREFLSGGGGLHTVISTVPAL</sequence>
<comment type="caution">
    <text evidence="2">Lacks conserved residue(s) required for the propagation of feature annotation.</text>
</comment>
<dbReference type="Proteomes" id="UP000030643">
    <property type="component" value="Unassembled WGS sequence"/>
</dbReference>
<keyword evidence="4" id="KW-1185">Reference proteome</keyword>
<dbReference type="PANTHER" id="PTHR31377:SF0">
    <property type="entry name" value="AGMATINE DEIMINASE-RELATED"/>
    <property type="match status" value="1"/>
</dbReference>
<comment type="similarity">
    <text evidence="2">Belongs to the agmatine deiminase family.</text>
</comment>
<dbReference type="InterPro" id="IPR007466">
    <property type="entry name" value="Peptidyl-Arg-deiminase_porph"/>
</dbReference>
<proteinExistence type="inferred from homology"/>
<dbReference type="NCBIfam" id="TIGR03380">
    <property type="entry name" value="agmatine_aguA"/>
    <property type="match status" value="1"/>
</dbReference>
<dbReference type="Pfam" id="PF04371">
    <property type="entry name" value="PAD_porph"/>
    <property type="match status" value="1"/>
</dbReference>
<dbReference type="EMBL" id="DF820489">
    <property type="protein sequence ID" value="GAK30979.1"/>
    <property type="molecule type" value="Genomic_DNA"/>
</dbReference>
<evidence type="ECO:0000256" key="2">
    <source>
        <dbReference type="HAMAP-Rule" id="MF_01841"/>
    </source>
</evidence>
<dbReference type="RefSeq" id="WP_027699036.1">
    <property type="nucleotide sequence ID" value="NZ_DF820489.1"/>
</dbReference>
<dbReference type="EC" id="3.5.3.12" evidence="2"/>
<organism evidence="3 4">
    <name type="scientific">Weissella oryzae (strain DSM 25784 / JCM 18191 / LMG 30913 / SG25)</name>
    <dbReference type="NCBI Taxonomy" id="1329250"/>
    <lineage>
        <taxon>Bacteria</taxon>
        <taxon>Bacillati</taxon>
        <taxon>Bacillota</taxon>
        <taxon>Bacilli</taxon>
        <taxon>Lactobacillales</taxon>
        <taxon>Lactobacillaceae</taxon>
        <taxon>Weissella</taxon>
    </lineage>
</organism>
<dbReference type="AlphaFoldDB" id="A0A069CU00"/>
<dbReference type="SUPFAM" id="SSF55909">
    <property type="entry name" value="Pentein"/>
    <property type="match status" value="1"/>
</dbReference>
<accession>A0A069CU00</accession>
<dbReference type="GO" id="GO:0009446">
    <property type="term" value="P:putrescine biosynthetic process"/>
    <property type="evidence" value="ECO:0007669"/>
    <property type="project" value="InterPro"/>
</dbReference>
<name>A0A069CU00_WEIOS</name>
<evidence type="ECO:0000256" key="1">
    <source>
        <dbReference type="ARBA" id="ARBA00022801"/>
    </source>
</evidence>
<dbReference type="GO" id="GO:0004668">
    <property type="term" value="F:protein-arginine deiminase activity"/>
    <property type="evidence" value="ECO:0007669"/>
    <property type="project" value="InterPro"/>
</dbReference>
<keyword evidence="1 2" id="KW-0378">Hydrolase</keyword>
<dbReference type="PANTHER" id="PTHR31377">
    <property type="entry name" value="AGMATINE DEIMINASE-RELATED"/>
    <property type="match status" value="1"/>
</dbReference>
<gene>
    <name evidence="3" type="primary">aguA2</name>
    <name evidence="2" type="synonym">aguA</name>
    <name evidence="3" type="ORF">WOSG25_061090</name>
</gene>
<evidence type="ECO:0000313" key="4">
    <source>
        <dbReference type="Proteomes" id="UP000030643"/>
    </source>
</evidence>
<reference evidence="4" key="1">
    <citation type="journal article" date="2014" name="Genome Announc.">
        <title>Draft genome sequence of Weissella oryzae SG25T, isolated from fermented rice grains.</title>
        <authorList>
            <person name="Tanizawa Y."/>
            <person name="Fujisawa T."/>
            <person name="Mochizuki T."/>
            <person name="Kaminuma E."/>
            <person name="Suzuki Y."/>
            <person name="Nakamura Y."/>
            <person name="Tohno M."/>
        </authorList>
    </citation>
    <scope>NUCLEOTIDE SEQUENCE [LARGE SCALE GENOMIC DNA]</scope>
    <source>
        <strain evidence="4">DSM 25784 / JCM 18191 / LMG 30913 / SG25</strain>
    </source>
</reference>
<dbReference type="HAMAP" id="MF_01841">
    <property type="entry name" value="Agmatine_deimin"/>
    <property type="match status" value="1"/>
</dbReference>
<dbReference type="InterPro" id="IPR017754">
    <property type="entry name" value="Agmatine_deiminase"/>
</dbReference>
<protein>
    <recommendedName>
        <fullName evidence="2">Putative agmatine deiminase</fullName>
        <ecNumber evidence="2">3.5.3.12</ecNumber>
    </recommendedName>
    <alternativeName>
        <fullName evidence="2">Agmatine iminohydrolase</fullName>
    </alternativeName>
</protein>
<dbReference type="Gene3D" id="3.75.10.10">
    <property type="entry name" value="L-arginine/glycine Amidinotransferase, Chain A"/>
    <property type="match status" value="1"/>
</dbReference>
<dbReference type="eggNOG" id="COG2957">
    <property type="taxonomic scope" value="Bacteria"/>
</dbReference>
<dbReference type="GO" id="GO:0047632">
    <property type="term" value="F:agmatine deiminase activity"/>
    <property type="evidence" value="ECO:0007669"/>
    <property type="project" value="UniProtKB-UniRule"/>
</dbReference>